<evidence type="ECO:0000256" key="3">
    <source>
        <dbReference type="ARBA" id="ARBA00022722"/>
    </source>
</evidence>
<comment type="caution">
    <text evidence="10">The sequence shown here is derived from an EMBL/GenBank/DDBJ whole genome shotgun (WGS) entry which is preliminary data.</text>
</comment>
<dbReference type="RefSeq" id="WP_068628598.1">
    <property type="nucleotide sequence ID" value="NZ_LSZQ01000012.1"/>
</dbReference>
<evidence type="ECO:0000256" key="5">
    <source>
        <dbReference type="ARBA" id="ARBA00022801"/>
    </source>
</evidence>
<dbReference type="EMBL" id="LSZQ01000012">
    <property type="protein sequence ID" value="KXU37713.1"/>
    <property type="molecule type" value="Genomic_DNA"/>
</dbReference>
<dbReference type="SUPFAM" id="SSF88723">
    <property type="entry name" value="PIN domain-like"/>
    <property type="match status" value="1"/>
</dbReference>
<dbReference type="GO" id="GO:0090729">
    <property type="term" value="F:toxin activity"/>
    <property type="evidence" value="ECO:0007669"/>
    <property type="project" value="UniProtKB-KW"/>
</dbReference>
<dbReference type="AlphaFoldDB" id="A0A139ST13"/>
<name>A0A139ST13_9BACT</name>
<feature type="binding site" evidence="8">
    <location>
        <position position="10"/>
    </location>
    <ligand>
        <name>Mg(2+)</name>
        <dbReference type="ChEBI" id="CHEBI:18420"/>
    </ligand>
</feature>
<dbReference type="Gene3D" id="3.40.50.1010">
    <property type="entry name" value="5'-nuclease"/>
    <property type="match status" value="1"/>
</dbReference>
<evidence type="ECO:0000313" key="10">
    <source>
        <dbReference type="EMBL" id="KXU37713.1"/>
    </source>
</evidence>
<evidence type="ECO:0000256" key="4">
    <source>
        <dbReference type="ARBA" id="ARBA00022723"/>
    </source>
</evidence>
<dbReference type="Pfam" id="PF01850">
    <property type="entry name" value="PIN"/>
    <property type="match status" value="1"/>
</dbReference>
<evidence type="ECO:0000256" key="8">
    <source>
        <dbReference type="HAMAP-Rule" id="MF_00265"/>
    </source>
</evidence>
<dbReference type="STRING" id="1548207.AXK11_00335"/>
<organism evidence="10 11">
    <name type="scientific">Cephaloticoccus primus</name>
    <dbReference type="NCBI Taxonomy" id="1548207"/>
    <lineage>
        <taxon>Bacteria</taxon>
        <taxon>Pseudomonadati</taxon>
        <taxon>Verrucomicrobiota</taxon>
        <taxon>Opitutia</taxon>
        <taxon>Opitutales</taxon>
        <taxon>Opitutaceae</taxon>
        <taxon>Cephaloticoccus</taxon>
    </lineage>
</organism>
<keyword evidence="11" id="KW-1185">Reference proteome</keyword>
<keyword evidence="4 8" id="KW-0479">Metal-binding</keyword>
<dbReference type="InterPro" id="IPR022907">
    <property type="entry name" value="VapC_family"/>
</dbReference>
<dbReference type="InterPro" id="IPR002716">
    <property type="entry name" value="PIN_dom"/>
</dbReference>
<dbReference type="HAMAP" id="MF_00265">
    <property type="entry name" value="VapC_Nob1"/>
    <property type="match status" value="1"/>
</dbReference>
<feature type="binding site" evidence="8">
    <location>
        <position position="105"/>
    </location>
    <ligand>
        <name>Mg(2+)</name>
        <dbReference type="ChEBI" id="CHEBI:18420"/>
    </ligand>
</feature>
<evidence type="ECO:0000313" key="11">
    <source>
        <dbReference type="Proteomes" id="UP000070058"/>
    </source>
</evidence>
<dbReference type="PANTHER" id="PTHR33653:SF1">
    <property type="entry name" value="RIBONUCLEASE VAPC2"/>
    <property type="match status" value="1"/>
</dbReference>
<sequence length="141" mass="15937">MSLPDYFFLDTNAVSAYLRGRDIGLVARVRASWPSLRLSSIVWSELEYGVRKQPERPKLRARLNRLREDIPDVQPYDERAAELTGEVRAYLAKLKPNAQPIGAMDSLLAGHALALGYGIVTANVREFTRVPELVVEDWGER</sequence>
<dbReference type="GO" id="GO:0004540">
    <property type="term" value="F:RNA nuclease activity"/>
    <property type="evidence" value="ECO:0007669"/>
    <property type="project" value="InterPro"/>
</dbReference>
<dbReference type="EC" id="3.1.-.-" evidence="8"/>
<comment type="cofactor">
    <cofactor evidence="1 8">
        <name>Mg(2+)</name>
        <dbReference type="ChEBI" id="CHEBI:18420"/>
    </cofactor>
</comment>
<keyword evidence="8" id="KW-0800">Toxin</keyword>
<dbReference type="GO" id="GO:0000287">
    <property type="term" value="F:magnesium ion binding"/>
    <property type="evidence" value="ECO:0007669"/>
    <property type="project" value="UniProtKB-UniRule"/>
</dbReference>
<evidence type="ECO:0000256" key="6">
    <source>
        <dbReference type="ARBA" id="ARBA00022842"/>
    </source>
</evidence>
<comment type="function">
    <text evidence="8">Toxic component of a toxin-antitoxin (TA) system. An RNase.</text>
</comment>
<dbReference type="Proteomes" id="UP000070058">
    <property type="component" value="Unassembled WGS sequence"/>
</dbReference>
<keyword evidence="2 8" id="KW-1277">Toxin-antitoxin system</keyword>
<reference evidence="11" key="1">
    <citation type="submission" date="2016-02" db="EMBL/GenBank/DDBJ databases">
        <authorList>
            <person name="Sanders J.G."/>
            <person name="Lin J.Y."/>
            <person name="Wertz J.T."/>
            <person name="Russell J.A."/>
            <person name="Moreau C.S."/>
            <person name="Powell S."/>
        </authorList>
    </citation>
    <scope>NUCLEOTIDE SEQUENCE [LARGE SCALE GENOMIC DNA]</scope>
    <source>
        <strain evidence="11">CAG34</strain>
    </source>
</reference>
<dbReference type="CDD" id="cd18745">
    <property type="entry name" value="PIN_VapC4-5_FitB-like"/>
    <property type="match status" value="1"/>
</dbReference>
<evidence type="ECO:0000256" key="1">
    <source>
        <dbReference type="ARBA" id="ARBA00001946"/>
    </source>
</evidence>
<accession>A0A139ST13</accession>
<feature type="domain" description="PIN" evidence="9">
    <location>
        <begin position="8"/>
        <end position="132"/>
    </location>
</feature>
<evidence type="ECO:0000256" key="7">
    <source>
        <dbReference type="ARBA" id="ARBA00038093"/>
    </source>
</evidence>
<evidence type="ECO:0000256" key="2">
    <source>
        <dbReference type="ARBA" id="ARBA00022649"/>
    </source>
</evidence>
<dbReference type="OrthoDB" id="9796690at2"/>
<dbReference type="InterPro" id="IPR029060">
    <property type="entry name" value="PIN-like_dom_sf"/>
</dbReference>
<keyword evidence="5 8" id="KW-0378">Hydrolase</keyword>
<keyword evidence="3 8" id="KW-0540">Nuclease</keyword>
<gene>
    <name evidence="8" type="primary">vapC</name>
    <name evidence="10" type="ORF">AXK11_00335</name>
</gene>
<keyword evidence="6 8" id="KW-0460">Magnesium</keyword>
<protein>
    <recommendedName>
        <fullName evidence="8">Ribonuclease VapC</fullName>
        <shortName evidence="8">RNase VapC</shortName>
        <ecNumber evidence="8">3.1.-.-</ecNumber>
    </recommendedName>
    <alternativeName>
        <fullName evidence="8">Toxin VapC</fullName>
    </alternativeName>
</protein>
<dbReference type="InterPro" id="IPR050556">
    <property type="entry name" value="Type_II_TA_system_RNase"/>
</dbReference>
<proteinExistence type="inferred from homology"/>
<comment type="similarity">
    <text evidence="7 8">Belongs to the PINc/VapC protein family.</text>
</comment>
<evidence type="ECO:0000259" key="9">
    <source>
        <dbReference type="Pfam" id="PF01850"/>
    </source>
</evidence>
<dbReference type="GO" id="GO:0016787">
    <property type="term" value="F:hydrolase activity"/>
    <property type="evidence" value="ECO:0007669"/>
    <property type="project" value="UniProtKB-KW"/>
</dbReference>
<dbReference type="PANTHER" id="PTHR33653">
    <property type="entry name" value="RIBONUCLEASE VAPC2"/>
    <property type="match status" value="1"/>
</dbReference>